<gene>
    <name evidence="1" type="ORF">A3L09_04715</name>
</gene>
<dbReference type="Proteomes" id="UP000250179">
    <property type="component" value="Chromosome"/>
</dbReference>
<dbReference type="GeneID" id="33319691"/>
<sequence length="85" mass="9719">MVIVMGEEVDVFELARRYHGELKIEEPSLATLAAELFDDLGLKIREFLEGEGYSLTGAKFIDYDKSLVLSMMKGDRTYEIILRKT</sequence>
<proteinExistence type="predicted"/>
<dbReference type="EMBL" id="CP014862">
    <property type="protein sequence ID" value="ASJ02610.1"/>
    <property type="molecule type" value="Genomic_DNA"/>
</dbReference>
<keyword evidence="2" id="KW-1185">Reference proteome</keyword>
<organism evidence="1 2">
    <name type="scientific">Thermococcus profundus</name>
    <dbReference type="NCBI Taxonomy" id="49899"/>
    <lineage>
        <taxon>Archaea</taxon>
        <taxon>Methanobacteriati</taxon>
        <taxon>Methanobacteriota</taxon>
        <taxon>Thermococci</taxon>
        <taxon>Thermococcales</taxon>
        <taxon>Thermococcaceae</taxon>
        <taxon>Thermococcus</taxon>
    </lineage>
</organism>
<evidence type="ECO:0000313" key="1">
    <source>
        <dbReference type="EMBL" id="ASJ02610.1"/>
    </source>
</evidence>
<dbReference type="AlphaFoldDB" id="A0A2Z2M828"/>
<evidence type="ECO:0000313" key="2">
    <source>
        <dbReference type="Proteomes" id="UP000250179"/>
    </source>
</evidence>
<accession>A0A2Z2M828</accession>
<dbReference type="KEGG" id="tprf:A3L09_04715"/>
<name>A0A2Z2M828_THEPR</name>
<reference evidence="1 2" key="1">
    <citation type="submission" date="2016-03" db="EMBL/GenBank/DDBJ databases">
        <title>Complete genome sequence of Thermococcus profundus strain DT5432.</title>
        <authorList>
            <person name="Oger P.M."/>
        </authorList>
    </citation>
    <scope>NUCLEOTIDE SEQUENCE [LARGE SCALE GENOMIC DNA]</scope>
    <source>
        <strain evidence="1 2">DT 5432</strain>
    </source>
</reference>
<dbReference type="OrthoDB" id="103573at2157"/>
<dbReference type="RefSeq" id="WP_088857868.1">
    <property type="nucleotide sequence ID" value="NZ_CP014862.1"/>
</dbReference>
<protein>
    <submittedName>
        <fullName evidence="1">Uncharacterized protein</fullName>
    </submittedName>
</protein>